<dbReference type="Proteomes" id="UP000765509">
    <property type="component" value="Unassembled WGS sequence"/>
</dbReference>
<evidence type="ECO:0000313" key="3">
    <source>
        <dbReference type="EMBL" id="MBW0548336.1"/>
    </source>
</evidence>
<dbReference type="Pfam" id="PF25597">
    <property type="entry name" value="SH3_retrovirus"/>
    <property type="match status" value="1"/>
</dbReference>
<protein>
    <recommendedName>
        <fullName evidence="2">Retroviral polymerase SH3-like domain-containing protein</fullName>
    </recommendedName>
</protein>
<name>A0A9Q3IQT5_9BASI</name>
<evidence type="ECO:0000313" key="4">
    <source>
        <dbReference type="Proteomes" id="UP000765509"/>
    </source>
</evidence>
<feature type="domain" description="Retroviral polymerase SH3-like" evidence="2">
    <location>
        <begin position="1"/>
        <end position="40"/>
    </location>
</feature>
<accession>A0A9Q3IQT5</accession>
<dbReference type="AlphaFoldDB" id="A0A9Q3IQT5"/>
<dbReference type="InterPro" id="IPR057670">
    <property type="entry name" value="SH3_retrovirus"/>
</dbReference>
<proteinExistence type="predicted"/>
<dbReference type="OrthoDB" id="413361at2759"/>
<evidence type="ECO:0000259" key="2">
    <source>
        <dbReference type="Pfam" id="PF25597"/>
    </source>
</evidence>
<comment type="caution">
    <text evidence="3">The sequence shown here is derived from an EMBL/GenBank/DDBJ whole genome shotgun (WGS) entry which is preliminary data.</text>
</comment>
<keyword evidence="4" id="KW-1185">Reference proteome</keyword>
<reference evidence="3" key="1">
    <citation type="submission" date="2021-03" db="EMBL/GenBank/DDBJ databases">
        <title>Draft genome sequence of rust myrtle Austropuccinia psidii MF-1, a brazilian biotype.</title>
        <authorList>
            <person name="Quecine M.C."/>
            <person name="Pachon D.M.R."/>
            <person name="Bonatelli M.L."/>
            <person name="Correr F.H."/>
            <person name="Franceschini L.M."/>
            <person name="Leite T.F."/>
            <person name="Margarido G.R.A."/>
            <person name="Almeida C.A."/>
            <person name="Ferrarezi J.A."/>
            <person name="Labate C.A."/>
        </authorList>
    </citation>
    <scope>NUCLEOTIDE SEQUENCE</scope>
    <source>
        <strain evidence="3">MF-1</strain>
    </source>
</reference>
<evidence type="ECO:0000256" key="1">
    <source>
        <dbReference type="SAM" id="MobiDB-lite"/>
    </source>
</evidence>
<gene>
    <name evidence="3" type="ORF">O181_088051</name>
</gene>
<feature type="region of interest" description="Disordered" evidence="1">
    <location>
        <begin position="67"/>
        <end position="109"/>
    </location>
</feature>
<organism evidence="3 4">
    <name type="scientific">Austropuccinia psidii MF-1</name>
    <dbReference type="NCBI Taxonomy" id="1389203"/>
    <lineage>
        <taxon>Eukaryota</taxon>
        <taxon>Fungi</taxon>
        <taxon>Dikarya</taxon>
        <taxon>Basidiomycota</taxon>
        <taxon>Pucciniomycotina</taxon>
        <taxon>Pucciniomycetes</taxon>
        <taxon>Pucciniales</taxon>
        <taxon>Sphaerophragmiaceae</taxon>
        <taxon>Austropuccinia</taxon>
    </lineage>
</organism>
<sequence length="149" mass="16894">MLGYENDNSSYRILCLSDKRILISRHVKFDKTVFPSLKDSPQSQEQLTIAWESNLSRTEVVDEIHPVRAESVDEPQPEEPAVITREDQEMVVESHSSSDDSLGDENSHPVVNPCIKVIGPRHPTIYSADINKSNILPFSRRPRVLSKDL</sequence>
<dbReference type="EMBL" id="AVOT02053546">
    <property type="protein sequence ID" value="MBW0548336.1"/>
    <property type="molecule type" value="Genomic_DNA"/>
</dbReference>